<dbReference type="InterPro" id="IPR045455">
    <property type="entry name" value="NrS-1_pol-like_helicase"/>
</dbReference>
<dbReference type="InterPro" id="IPR036390">
    <property type="entry name" value="WH_DNA-bd_sf"/>
</dbReference>
<dbReference type="EMBL" id="DAARCN010000007">
    <property type="protein sequence ID" value="HAE1851856.1"/>
    <property type="molecule type" value="Genomic_DNA"/>
</dbReference>
<dbReference type="GO" id="GO:0016787">
    <property type="term" value="F:hydrolase activity"/>
    <property type="evidence" value="ECO:0007669"/>
    <property type="project" value="UniProtKB-KW"/>
</dbReference>
<keyword evidence="1" id="KW-0547">Nucleotide-binding</keyword>
<accession>A0A5J2K872</accession>
<dbReference type="Pfam" id="PF03288">
    <property type="entry name" value="Pox_D5"/>
    <property type="match status" value="1"/>
</dbReference>
<dbReference type="Pfam" id="PF10554">
    <property type="entry name" value="Phage_ASH"/>
    <property type="match status" value="1"/>
</dbReference>
<evidence type="ECO:0000313" key="6">
    <source>
        <dbReference type="EMBL" id="HAE1851856.1"/>
    </source>
</evidence>
<dbReference type="Pfam" id="PF13362">
    <property type="entry name" value="Toprim_3"/>
    <property type="match status" value="1"/>
</dbReference>
<dbReference type="InterPro" id="IPR018880">
    <property type="entry name" value="Phage_P4_Ash"/>
</dbReference>
<evidence type="ECO:0000256" key="2">
    <source>
        <dbReference type="ARBA" id="ARBA00022801"/>
    </source>
</evidence>
<evidence type="ECO:0000313" key="7">
    <source>
        <dbReference type="EMBL" id="HAF7192447.1"/>
    </source>
</evidence>
<dbReference type="InterPro" id="IPR004968">
    <property type="entry name" value="DNA_primase/NTPase_C"/>
</dbReference>
<dbReference type="InterPro" id="IPR027417">
    <property type="entry name" value="P-loop_NTPase"/>
</dbReference>
<dbReference type="PANTHER" id="PTHR35372:SF2">
    <property type="entry name" value="SF3 HELICASE DOMAIN-CONTAINING PROTEIN"/>
    <property type="match status" value="1"/>
</dbReference>
<dbReference type="InterPro" id="IPR036388">
    <property type="entry name" value="WH-like_DNA-bd_sf"/>
</dbReference>
<dbReference type="InterPro" id="IPR014818">
    <property type="entry name" value="Phage/plasmid_primase_P4_C"/>
</dbReference>
<keyword evidence="3" id="KW-0347">Helicase</keyword>
<organism evidence="7">
    <name type="scientific">Salmonella enterica subsp. enterica serovar Napoli</name>
    <dbReference type="NCBI Taxonomy" id="1151001"/>
    <lineage>
        <taxon>Bacteria</taxon>
        <taxon>Pseudomonadati</taxon>
        <taxon>Pseudomonadota</taxon>
        <taxon>Gammaproteobacteria</taxon>
        <taxon>Enterobacterales</taxon>
        <taxon>Enterobacteriaceae</taxon>
        <taxon>Salmonella</taxon>
    </lineage>
</organism>
<dbReference type="InterPro" id="IPR014015">
    <property type="entry name" value="Helicase_SF3_DNA-vir"/>
</dbReference>
<proteinExistence type="predicted"/>
<sequence length="701" mass="77260">MCSPCNLLATQHAPSVFFYVVAQTHLFFGLWCLHRGSCQIMVVRAGQPSGWPVSNKAGTANPVRATTHEICSSGGGDNRYLLEIAAMATTLTPSHPQFVFVFAAVRRADRTPRICMLRTVAGDEHAARLSLVRDYVLSFAGRLPVATALTVHHLTGETVMVALSSVNLLSLASLTRQKSPACQIVLAADRDLNGDGQSKAAAAADACEGIVALPPVFGDWNDAFMQKGEEATQKAIYDAIRPPAQSPFDTMSEAEFTAMSASDKALRVHEHYGEALAVDANGQLLSRYENGIWKNIPAATFSRNVADLFQRLRAPFSSGKIASVVETLKLIIPQQDTPARRLIGFRNGVLDTQSGVFSPHHKSHWLSTLCDVDFTPPVEGETLETHAPNFWRWLDRAAGKSPQKRDVILAALFMVLANRYDWQLFLEVTGPGGSGKSILAEIATLLAGEDNATSADIDTLEDPRKRASLIGFSLIRLPDQEKWSGDGAGLKAITGGDAVSVDPKYQNPYSTHIPAVILAVNNNPMRFTDRSGGVSRRRVIIHFPEQIAPEERDPQLRDKIARELAVIVRQLMQKFSDPMTARALLQSQQNSDEALSIKRDADPTFDFCGYLEMLPQTNGMFMGNASIIPRNYRKYLYHAYLAYMEANGYRNVLSLKMFGLGLPMMLKEYGLNYEKRHTKQGIQTNLSLKEESYGDWLPKCD</sequence>
<dbReference type="AlphaFoldDB" id="A0A5J2K872"/>
<reference evidence="7" key="2">
    <citation type="submission" date="2018-07" db="EMBL/GenBank/DDBJ databases">
        <authorList>
            <consortium name="NCBI Pathogen Detection Project"/>
        </authorList>
    </citation>
    <scope>NUCLEOTIDE SEQUENCE</scope>
    <source>
        <strain evidence="7">Salmonella enterica</strain>
    </source>
</reference>
<dbReference type="SMART" id="SM00885">
    <property type="entry name" value="D5_N"/>
    <property type="match status" value="1"/>
</dbReference>
<dbReference type="PANTHER" id="PTHR35372">
    <property type="entry name" value="ATP BINDING PROTEIN-RELATED"/>
    <property type="match status" value="1"/>
</dbReference>
<evidence type="ECO:0000256" key="3">
    <source>
        <dbReference type="ARBA" id="ARBA00022806"/>
    </source>
</evidence>
<keyword evidence="2" id="KW-0378">Hydrolase</keyword>
<evidence type="ECO:0000259" key="5">
    <source>
        <dbReference type="PROSITE" id="PS51206"/>
    </source>
</evidence>
<dbReference type="GO" id="GO:0005524">
    <property type="term" value="F:ATP binding"/>
    <property type="evidence" value="ECO:0007669"/>
    <property type="project" value="UniProtKB-KW"/>
</dbReference>
<comment type="caution">
    <text evidence="7">The sequence shown here is derived from an EMBL/GenBank/DDBJ whole genome shotgun (WGS) entry which is preliminary data.</text>
</comment>
<dbReference type="InterPro" id="IPR051620">
    <property type="entry name" value="ORF904-like_C"/>
</dbReference>
<dbReference type="Pfam" id="PF08706">
    <property type="entry name" value="D5_N"/>
    <property type="match status" value="1"/>
</dbReference>
<dbReference type="PROSITE" id="PS51206">
    <property type="entry name" value="SF3_HELICASE_1"/>
    <property type="match status" value="1"/>
</dbReference>
<dbReference type="EMBL" id="DAAWBQ010000007">
    <property type="protein sequence ID" value="HAF7192447.1"/>
    <property type="molecule type" value="Genomic_DNA"/>
</dbReference>
<dbReference type="SUPFAM" id="SSF46785">
    <property type="entry name" value="Winged helix' DNA-binding domain"/>
    <property type="match status" value="1"/>
</dbReference>
<gene>
    <name evidence="6" type="ORF">G3V22_000679</name>
    <name evidence="7" type="ORF">G9X10_000779</name>
</gene>
<dbReference type="Gene3D" id="1.10.10.10">
    <property type="entry name" value="Winged helix-like DNA-binding domain superfamily/Winged helix DNA-binding domain"/>
    <property type="match status" value="1"/>
</dbReference>
<evidence type="ECO:0000256" key="1">
    <source>
        <dbReference type="ARBA" id="ARBA00022741"/>
    </source>
</evidence>
<protein>
    <submittedName>
        <fullName evidence="7">Host cell division inhibitor Icd-like protein</fullName>
    </submittedName>
</protein>
<dbReference type="Gene3D" id="3.40.50.300">
    <property type="entry name" value="P-loop containing nucleotide triphosphate hydrolases"/>
    <property type="match status" value="1"/>
</dbReference>
<dbReference type="GO" id="GO:0004386">
    <property type="term" value="F:helicase activity"/>
    <property type="evidence" value="ECO:0007669"/>
    <property type="project" value="UniProtKB-KW"/>
</dbReference>
<dbReference type="SUPFAM" id="SSF52540">
    <property type="entry name" value="P-loop containing nucleoside triphosphate hydrolases"/>
    <property type="match status" value="1"/>
</dbReference>
<feature type="domain" description="SF3 helicase" evidence="5">
    <location>
        <begin position="403"/>
        <end position="556"/>
    </location>
</feature>
<dbReference type="InterPro" id="IPR006171">
    <property type="entry name" value="TOPRIM_dom"/>
</dbReference>
<reference evidence="7" key="1">
    <citation type="journal article" date="2018" name="Genome Biol.">
        <title>SKESA: strategic k-mer extension for scrupulous assemblies.</title>
        <authorList>
            <person name="Souvorov A."/>
            <person name="Agarwala R."/>
            <person name="Lipman D.J."/>
        </authorList>
    </citation>
    <scope>NUCLEOTIDE SEQUENCE</scope>
    <source>
        <strain evidence="7">Salmonella enterica</strain>
    </source>
</reference>
<dbReference type="NCBIfam" id="NF033153">
    <property type="entry name" value="phage_ICD_like"/>
    <property type="match status" value="1"/>
</dbReference>
<keyword evidence="4" id="KW-0067">ATP-binding</keyword>
<evidence type="ECO:0000256" key="4">
    <source>
        <dbReference type="ARBA" id="ARBA00022840"/>
    </source>
</evidence>
<dbReference type="Pfam" id="PF19263">
    <property type="entry name" value="DUF5906"/>
    <property type="match status" value="1"/>
</dbReference>
<name>A0A5J2K872_SALET</name>